<dbReference type="GO" id="GO:0000160">
    <property type="term" value="P:phosphorelay signal transduction system"/>
    <property type="evidence" value="ECO:0007669"/>
    <property type="project" value="InterPro"/>
</dbReference>
<gene>
    <name evidence="7" type="ORF">EJC50_21780</name>
</gene>
<sequence length="541" mass="61040">MYYAYASEGETTMIRVLIVDDEPIERIALQKIISEGFTEVEVVGQAVNGREAIEQTKLLKPDLITMDIKMPGLSGLEAIQGIKAAGIRTKFIMVTAFDTFEFARQALQLGVSDYLLKPSKKAVILETIGKVVDEIVAERKEQERLQMESERLRKMLPIVEADIVSQLLFDDVQSVHLRENIALLGLPGSKGGFVVNLLLSDSKKGEGALGDLENLYSTIIAQLNDATVHFWIGKLSGKQVPIIVFMSGELSYRNHAVGIGRKLVQLVQRHSEFEPFAGIGGLCIDIGDAMRKSYHEALLASVDLTLPSRFRLYEDLPQHEGVPARIDTLEMEKNVLEEVRRGNWEAAADQAIQMIDAYEGAGEQLSMAQQRIFEVLIIVTRMLHEMSVGVDTPYYPNQSASYVLLKAETRTIFNRLAQTAAALEGEMESDLLLTLKRYIKEHAHEELSLERIAAHVDRNPFYVSKLFKEYFGMNYIDYLTECRVETAKQLMQETDKSLKEITFDIGYNDPNYFSRVFRKIVGSTPTDYRKQLLRPSVKKQS</sequence>
<keyword evidence="2" id="KW-0238">DNA-binding</keyword>
<dbReference type="PROSITE" id="PS50110">
    <property type="entry name" value="RESPONSE_REGULATORY"/>
    <property type="match status" value="1"/>
</dbReference>
<keyword evidence="8" id="KW-1185">Reference proteome</keyword>
<dbReference type="SUPFAM" id="SSF46689">
    <property type="entry name" value="Homeodomain-like"/>
    <property type="match status" value="2"/>
</dbReference>
<feature type="domain" description="Response regulatory" evidence="6">
    <location>
        <begin position="15"/>
        <end position="132"/>
    </location>
</feature>
<dbReference type="SMART" id="SM00448">
    <property type="entry name" value="REC"/>
    <property type="match status" value="1"/>
</dbReference>
<dbReference type="Gene3D" id="3.40.50.2300">
    <property type="match status" value="1"/>
</dbReference>
<evidence type="ECO:0000259" key="5">
    <source>
        <dbReference type="PROSITE" id="PS01124"/>
    </source>
</evidence>
<dbReference type="GO" id="GO:0043565">
    <property type="term" value="F:sequence-specific DNA binding"/>
    <property type="evidence" value="ECO:0007669"/>
    <property type="project" value="InterPro"/>
</dbReference>
<evidence type="ECO:0000313" key="7">
    <source>
        <dbReference type="EMBL" id="AZN42017.1"/>
    </source>
</evidence>
<organism evidence="7 8">
    <name type="scientific">Paenibacillus albus</name>
    <dbReference type="NCBI Taxonomy" id="2495582"/>
    <lineage>
        <taxon>Bacteria</taxon>
        <taxon>Bacillati</taxon>
        <taxon>Bacillota</taxon>
        <taxon>Bacilli</taxon>
        <taxon>Bacillales</taxon>
        <taxon>Paenibacillaceae</taxon>
        <taxon>Paenibacillus</taxon>
    </lineage>
</organism>
<reference evidence="8" key="1">
    <citation type="submission" date="2018-12" db="EMBL/GenBank/DDBJ databases">
        <title>Genome sequence of Peanibacillus sp.</title>
        <authorList>
            <person name="Subramani G."/>
            <person name="Srinivasan S."/>
            <person name="Kim M.K."/>
        </authorList>
    </citation>
    <scope>NUCLEOTIDE SEQUENCE [LARGE SCALE GENOMIC DNA]</scope>
    <source>
        <strain evidence="8">18JY67-1</strain>
    </source>
</reference>
<dbReference type="PRINTS" id="PR00032">
    <property type="entry name" value="HTHARAC"/>
</dbReference>
<protein>
    <submittedName>
        <fullName evidence="7">Response regulator</fullName>
    </submittedName>
</protein>
<evidence type="ECO:0000259" key="6">
    <source>
        <dbReference type="PROSITE" id="PS50110"/>
    </source>
</evidence>
<dbReference type="PANTHER" id="PTHR43280">
    <property type="entry name" value="ARAC-FAMILY TRANSCRIPTIONAL REGULATOR"/>
    <property type="match status" value="1"/>
</dbReference>
<dbReference type="InterPro" id="IPR011006">
    <property type="entry name" value="CheY-like_superfamily"/>
</dbReference>
<evidence type="ECO:0000256" key="2">
    <source>
        <dbReference type="ARBA" id="ARBA00023125"/>
    </source>
</evidence>
<dbReference type="InterPro" id="IPR018062">
    <property type="entry name" value="HTH_AraC-typ_CS"/>
</dbReference>
<dbReference type="KEGG" id="palb:EJC50_21780"/>
<dbReference type="SUPFAM" id="SSF52172">
    <property type="entry name" value="CheY-like"/>
    <property type="match status" value="1"/>
</dbReference>
<dbReference type="SMART" id="SM00342">
    <property type="entry name" value="HTH_ARAC"/>
    <property type="match status" value="1"/>
</dbReference>
<dbReference type="CDD" id="cd17536">
    <property type="entry name" value="REC_YesN-like"/>
    <property type="match status" value="1"/>
</dbReference>
<dbReference type="PROSITE" id="PS00041">
    <property type="entry name" value="HTH_ARAC_FAMILY_1"/>
    <property type="match status" value="1"/>
</dbReference>
<dbReference type="AlphaFoldDB" id="A0A3S9A8D4"/>
<proteinExistence type="predicted"/>
<name>A0A3S9A8D4_9BACL</name>
<dbReference type="Pfam" id="PF12833">
    <property type="entry name" value="HTH_18"/>
    <property type="match status" value="1"/>
</dbReference>
<feature type="domain" description="HTH araC/xylS-type" evidence="5">
    <location>
        <begin position="433"/>
        <end position="531"/>
    </location>
</feature>
<dbReference type="GO" id="GO:0003700">
    <property type="term" value="F:DNA-binding transcription factor activity"/>
    <property type="evidence" value="ECO:0007669"/>
    <property type="project" value="InterPro"/>
</dbReference>
<dbReference type="PROSITE" id="PS01124">
    <property type="entry name" value="HTH_ARAC_FAMILY_2"/>
    <property type="match status" value="1"/>
</dbReference>
<dbReference type="OrthoDB" id="9794370at2"/>
<dbReference type="InterPro" id="IPR001789">
    <property type="entry name" value="Sig_transdc_resp-reg_receiver"/>
</dbReference>
<dbReference type="Pfam" id="PF00072">
    <property type="entry name" value="Response_reg"/>
    <property type="match status" value="1"/>
</dbReference>
<evidence type="ECO:0000313" key="8">
    <source>
        <dbReference type="Proteomes" id="UP000272528"/>
    </source>
</evidence>
<evidence type="ECO:0000256" key="3">
    <source>
        <dbReference type="ARBA" id="ARBA00023163"/>
    </source>
</evidence>
<dbReference type="InterPro" id="IPR020449">
    <property type="entry name" value="Tscrpt_reg_AraC-type_HTH"/>
</dbReference>
<accession>A0A3S9A8D4</accession>
<feature type="modified residue" description="4-aspartylphosphate" evidence="4">
    <location>
        <position position="67"/>
    </location>
</feature>
<keyword evidence="1" id="KW-0805">Transcription regulation</keyword>
<dbReference type="InterPro" id="IPR018060">
    <property type="entry name" value="HTH_AraC"/>
</dbReference>
<dbReference type="Proteomes" id="UP000272528">
    <property type="component" value="Chromosome"/>
</dbReference>
<keyword evidence="4" id="KW-0597">Phosphoprotein</keyword>
<dbReference type="Gene3D" id="1.10.10.60">
    <property type="entry name" value="Homeodomain-like"/>
    <property type="match status" value="2"/>
</dbReference>
<keyword evidence="3" id="KW-0804">Transcription</keyword>
<evidence type="ECO:0000256" key="1">
    <source>
        <dbReference type="ARBA" id="ARBA00023015"/>
    </source>
</evidence>
<dbReference type="PANTHER" id="PTHR43280:SF2">
    <property type="entry name" value="HTH-TYPE TRANSCRIPTIONAL REGULATOR EXSA"/>
    <property type="match status" value="1"/>
</dbReference>
<evidence type="ECO:0000256" key="4">
    <source>
        <dbReference type="PROSITE-ProRule" id="PRU00169"/>
    </source>
</evidence>
<dbReference type="InterPro" id="IPR009057">
    <property type="entry name" value="Homeodomain-like_sf"/>
</dbReference>
<dbReference type="EMBL" id="CP034437">
    <property type="protein sequence ID" value="AZN42017.1"/>
    <property type="molecule type" value="Genomic_DNA"/>
</dbReference>